<dbReference type="AlphaFoldDB" id="A0AAD7J826"/>
<name>A0AAD7J826_9AGAR</name>
<dbReference type="EMBL" id="JARJLG010000054">
    <property type="protein sequence ID" value="KAJ7758803.1"/>
    <property type="molecule type" value="Genomic_DNA"/>
</dbReference>
<dbReference type="Proteomes" id="UP001215280">
    <property type="component" value="Unassembled WGS sequence"/>
</dbReference>
<accession>A0AAD7J826</accession>
<protein>
    <recommendedName>
        <fullName evidence="3">F-box domain-containing protein</fullName>
    </recommendedName>
</protein>
<reference evidence="1" key="1">
    <citation type="submission" date="2023-03" db="EMBL/GenBank/DDBJ databases">
        <title>Massive genome expansion in bonnet fungi (Mycena s.s.) driven by repeated elements and novel gene families across ecological guilds.</title>
        <authorList>
            <consortium name="Lawrence Berkeley National Laboratory"/>
            <person name="Harder C.B."/>
            <person name="Miyauchi S."/>
            <person name="Viragh M."/>
            <person name="Kuo A."/>
            <person name="Thoen E."/>
            <person name="Andreopoulos B."/>
            <person name="Lu D."/>
            <person name="Skrede I."/>
            <person name="Drula E."/>
            <person name="Henrissat B."/>
            <person name="Morin E."/>
            <person name="Kohler A."/>
            <person name="Barry K."/>
            <person name="LaButti K."/>
            <person name="Morin E."/>
            <person name="Salamov A."/>
            <person name="Lipzen A."/>
            <person name="Mereny Z."/>
            <person name="Hegedus B."/>
            <person name="Baldrian P."/>
            <person name="Stursova M."/>
            <person name="Weitz H."/>
            <person name="Taylor A."/>
            <person name="Grigoriev I.V."/>
            <person name="Nagy L.G."/>
            <person name="Martin F."/>
            <person name="Kauserud H."/>
        </authorList>
    </citation>
    <scope>NUCLEOTIDE SEQUENCE</scope>
    <source>
        <strain evidence="1">CBHHK188m</strain>
    </source>
</reference>
<comment type="caution">
    <text evidence="1">The sequence shown here is derived from an EMBL/GenBank/DDBJ whole genome shotgun (WGS) entry which is preliminary data.</text>
</comment>
<evidence type="ECO:0000313" key="2">
    <source>
        <dbReference type="Proteomes" id="UP001215280"/>
    </source>
</evidence>
<evidence type="ECO:0000313" key="1">
    <source>
        <dbReference type="EMBL" id="KAJ7758803.1"/>
    </source>
</evidence>
<organism evidence="1 2">
    <name type="scientific">Mycena maculata</name>
    <dbReference type="NCBI Taxonomy" id="230809"/>
    <lineage>
        <taxon>Eukaryota</taxon>
        <taxon>Fungi</taxon>
        <taxon>Dikarya</taxon>
        <taxon>Basidiomycota</taxon>
        <taxon>Agaricomycotina</taxon>
        <taxon>Agaricomycetes</taxon>
        <taxon>Agaricomycetidae</taxon>
        <taxon>Agaricales</taxon>
        <taxon>Marasmiineae</taxon>
        <taxon>Mycenaceae</taxon>
        <taxon>Mycena</taxon>
    </lineage>
</organism>
<proteinExistence type="predicted"/>
<feature type="non-terminal residue" evidence="1">
    <location>
        <position position="65"/>
    </location>
</feature>
<keyword evidence="2" id="KW-1185">Reference proteome</keyword>
<sequence length="65" mass="7308">MARLPFEISSDIFMRCLPPHPSFAPMLLLNICSSWSSIALATPSLWTIIHCESQSAKFAELLEAW</sequence>
<evidence type="ECO:0008006" key="3">
    <source>
        <dbReference type="Google" id="ProtNLM"/>
    </source>
</evidence>
<gene>
    <name evidence="1" type="ORF">DFH07DRAFT_817993</name>
</gene>